<reference evidence="2 3" key="1">
    <citation type="submission" date="2015-06" db="EMBL/GenBank/DDBJ databases">
        <title>Draft genome of the ant-associated black yeast Phialophora attae CBS 131958.</title>
        <authorList>
            <person name="Moreno L.F."/>
            <person name="Stielow B.J."/>
            <person name="de Hoog S."/>
            <person name="Vicente V.A."/>
            <person name="Weiss V.A."/>
            <person name="de Vries M."/>
            <person name="Cruz L.M."/>
            <person name="Souza E.M."/>
        </authorList>
    </citation>
    <scope>NUCLEOTIDE SEQUENCE [LARGE SCALE GENOMIC DNA]</scope>
    <source>
        <strain evidence="2 3">CBS 131958</strain>
    </source>
</reference>
<gene>
    <name evidence="2" type="ORF">AB675_8161</name>
</gene>
<dbReference type="EMBL" id="LFJN01000010">
    <property type="protein sequence ID" value="KPI41285.1"/>
    <property type="molecule type" value="Genomic_DNA"/>
</dbReference>
<dbReference type="RefSeq" id="XP_018001248.1">
    <property type="nucleotide sequence ID" value="XM_018148587.1"/>
</dbReference>
<accession>A0A0N1HS17</accession>
<sequence>MSTLPPDWRFKFMGSDTSVAHVNKSASVRQQVKAGKLDLMYIPSNMSTAGQEMISRFLTNQWLYETVLAPAEWLLMYQTDSMMCGNHKGTLDEWLDYDWVGAPWYLESRYGGNGGLSLRRVSSILEVLRHQQRANNSDPEDVWLTERLGHLPNSRTANGTESLMFSGEAHWYDYPLGYHTGGSGEWLVGGIWGTPEKRNHIYKYCPEMKLTLKMDTKNVYPTATQLNRILAFEVAPWISSS</sequence>
<protein>
    <recommendedName>
        <fullName evidence="1">DUF5672 domain-containing protein</fullName>
    </recommendedName>
</protein>
<dbReference type="OrthoDB" id="10025998at2759"/>
<dbReference type="GeneID" id="28740466"/>
<name>A0A0N1HS17_9EURO</name>
<dbReference type="AlphaFoldDB" id="A0A0N1HS17"/>
<comment type="caution">
    <text evidence="2">The sequence shown here is derived from an EMBL/GenBank/DDBJ whole genome shotgun (WGS) entry which is preliminary data.</text>
</comment>
<dbReference type="InterPro" id="IPR043729">
    <property type="entry name" value="DUF5672"/>
</dbReference>
<evidence type="ECO:0000259" key="1">
    <source>
        <dbReference type="Pfam" id="PF18922"/>
    </source>
</evidence>
<dbReference type="Pfam" id="PF18922">
    <property type="entry name" value="DUF5672"/>
    <property type="match status" value="1"/>
</dbReference>
<dbReference type="STRING" id="1664694.A0A0N1HS17"/>
<keyword evidence="3" id="KW-1185">Reference proteome</keyword>
<dbReference type="Proteomes" id="UP000038010">
    <property type="component" value="Unassembled WGS sequence"/>
</dbReference>
<dbReference type="VEuPathDB" id="FungiDB:AB675_8161"/>
<evidence type="ECO:0000313" key="2">
    <source>
        <dbReference type="EMBL" id="KPI41285.1"/>
    </source>
</evidence>
<feature type="domain" description="DUF5672" evidence="1">
    <location>
        <begin position="37"/>
        <end position="179"/>
    </location>
</feature>
<evidence type="ECO:0000313" key="3">
    <source>
        <dbReference type="Proteomes" id="UP000038010"/>
    </source>
</evidence>
<organism evidence="2 3">
    <name type="scientific">Cyphellophora attinorum</name>
    <dbReference type="NCBI Taxonomy" id="1664694"/>
    <lineage>
        <taxon>Eukaryota</taxon>
        <taxon>Fungi</taxon>
        <taxon>Dikarya</taxon>
        <taxon>Ascomycota</taxon>
        <taxon>Pezizomycotina</taxon>
        <taxon>Eurotiomycetes</taxon>
        <taxon>Chaetothyriomycetidae</taxon>
        <taxon>Chaetothyriales</taxon>
        <taxon>Cyphellophoraceae</taxon>
        <taxon>Cyphellophora</taxon>
    </lineage>
</organism>
<proteinExistence type="predicted"/>